<keyword evidence="6" id="KW-0443">Lipid metabolism</keyword>
<evidence type="ECO:0000313" key="11">
    <source>
        <dbReference type="Proteomes" id="UP000266506"/>
    </source>
</evidence>
<keyword evidence="2" id="KW-0444">Lipid biosynthesis</keyword>
<feature type="domain" description="Acyl-ACP thioesterase N-terminal hotdog" evidence="8">
    <location>
        <begin position="5"/>
        <end position="123"/>
    </location>
</feature>
<accession>A0A397S0K6</accession>
<evidence type="ECO:0000256" key="6">
    <source>
        <dbReference type="ARBA" id="ARBA00023098"/>
    </source>
</evidence>
<dbReference type="InterPro" id="IPR002864">
    <property type="entry name" value="Acyl-ACP_thioesterase_NHD"/>
</dbReference>
<evidence type="ECO:0000256" key="4">
    <source>
        <dbReference type="ARBA" id="ARBA00022832"/>
    </source>
</evidence>
<keyword evidence="4" id="KW-0276">Fatty acid metabolism</keyword>
<keyword evidence="11" id="KW-1185">Reference proteome</keyword>
<dbReference type="InterPro" id="IPR029069">
    <property type="entry name" value="HotDog_dom_sf"/>
</dbReference>
<dbReference type="RefSeq" id="WP_162849656.1">
    <property type="nucleotide sequence ID" value="NZ_QXEV01000002.1"/>
</dbReference>
<dbReference type="AlphaFoldDB" id="A0A397S0K6"/>
<dbReference type="Proteomes" id="UP000266506">
    <property type="component" value="Unassembled WGS sequence"/>
</dbReference>
<dbReference type="Gene3D" id="3.10.129.10">
    <property type="entry name" value="Hotdog Thioesterase"/>
    <property type="match status" value="1"/>
</dbReference>
<comment type="similarity">
    <text evidence="1">Belongs to the acyl-ACP thioesterase family.</text>
</comment>
<dbReference type="InParanoid" id="A0A397S0K6"/>
<dbReference type="SUPFAM" id="SSF54637">
    <property type="entry name" value="Thioesterase/thiol ester dehydrase-isomerase"/>
    <property type="match status" value="2"/>
</dbReference>
<evidence type="ECO:0000259" key="9">
    <source>
        <dbReference type="Pfam" id="PF20791"/>
    </source>
</evidence>
<dbReference type="InterPro" id="IPR045023">
    <property type="entry name" value="FATA/B"/>
</dbReference>
<dbReference type="PANTHER" id="PTHR31727:SF6">
    <property type="entry name" value="OLEOYL-ACYL CARRIER PROTEIN THIOESTERASE 1, CHLOROPLASTIC"/>
    <property type="match status" value="1"/>
</dbReference>
<sequence>MAVMLYETNFYVHGVDTDLKDKLRPASVLSYFQDAASVHAVNLGVGYHELLDLNLYWVILYEEFEIFKDAEWGDIVKTRTWPKSRTRLEFEREYELRNKSDELLVKGISTWCVISTETRKLERGDSVVFKGEYYDYTNYPEKINRKMKFTITEPDMTYDYKVLYTDLDHNLHLNNAKYLDVLYNMHASQKRVKKVRISFVNEAHVGEIIHILYKHTEEGDCYIGLVGANTCFMAILETEE</sequence>
<evidence type="ECO:0000256" key="5">
    <source>
        <dbReference type="ARBA" id="ARBA00022946"/>
    </source>
</evidence>
<proteinExistence type="inferred from homology"/>
<protein>
    <submittedName>
        <fullName evidence="10">Acyl-ACP thioesterase</fullName>
    </submittedName>
</protein>
<reference evidence="10 11" key="1">
    <citation type="submission" date="2018-08" db="EMBL/GenBank/DDBJ databases">
        <title>Genomic Encyclopedia of Archaeal and Bacterial Type Strains, Phase II (KMG-II): from individual species to whole genera.</title>
        <authorList>
            <person name="Goeker M."/>
        </authorList>
    </citation>
    <scope>NUCLEOTIDE SEQUENCE [LARGE SCALE GENOMIC DNA]</scope>
    <source>
        <strain evidence="10 11">ATCC 27112</strain>
    </source>
</reference>
<dbReference type="Pfam" id="PF20791">
    <property type="entry name" value="Acyl-ACP_TE_C"/>
    <property type="match status" value="1"/>
</dbReference>
<evidence type="ECO:0000256" key="3">
    <source>
        <dbReference type="ARBA" id="ARBA00022801"/>
    </source>
</evidence>
<dbReference type="GO" id="GO:0016297">
    <property type="term" value="F:fatty acyl-[ACP] hydrolase activity"/>
    <property type="evidence" value="ECO:0007669"/>
    <property type="project" value="InterPro"/>
</dbReference>
<organism evidence="10 11">
    <name type="scientific">Anaeroplasma bactoclasticum</name>
    <dbReference type="NCBI Taxonomy" id="2088"/>
    <lineage>
        <taxon>Bacteria</taxon>
        <taxon>Bacillati</taxon>
        <taxon>Mycoplasmatota</taxon>
        <taxon>Mollicutes</taxon>
        <taxon>Anaeroplasmatales</taxon>
        <taxon>Anaeroplasmataceae</taxon>
        <taxon>Anaeroplasma</taxon>
    </lineage>
</organism>
<evidence type="ECO:0000256" key="7">
    <source>
        <dbReference type="ARBA" id="ARBA00023160"/>
    </source>
</evidence>
<dbReference type="CDD" id="cd00586">
    <property type="entry name" value="4HBT"/>
    <property type="match status" value="1"/>
</dbReference>
<evidence type="ECO:0000256" key="1">
    <source>
        <dbReference type="ARBA" id="ARBA00006500"/>
    </source>
</evidence>
<dbReference type="PANTHER" id="PTHR31727">
    <property type="entry name" value="OLEOYL-ACYL CARRIER PROTEIN THIOESTERASE 1, CHLOROPLASTIC"/>
    <property type="match status" value="1"/>
</dbReference>
<feature type="domain" description="Acyl-ACP thioesterase-like C-terminal" evidence="9">
    <location>
        <begin position="156"/>
        <end position="219"/>
    </location>
</feature>
<dbReference type="InterPro" id="IPR049427">
    <property type="entry name" value="Acyl-ACP_TE_C"/>
</dbReference>
<keyword evidence="7" id="KW-0275">Fatty acid biosynthesis</keyword>
<dbReference type="Pfam" id="PF01643">
    <property type="entry name" value="Acyl-ACP_TE"/>
    <property type="match status" value="1"/>
</dbReference>
<dbReference type="EMBL" id="QXEV01000002">
    <property type="protein sequence ID" value="RIA78326.1"/>
    <property type="molecule type" value="Genomic_DNA"/>
</dbReference>
<evidence type="ECO:0000313" key="10">
    <source>
        <dbReference type="EMBL" id="RIA78326.1"/>
    </source>
</evidence>
<keyword evidence="5" id="KW-0809">Transit peptide</keyword>
<comment type="caution">
    <text evidence="10">The sequence shown here is derived from an EMBL/GenBank/DDBJ whole genome shotgun (WGS) entry which is preliminary data.</text>
</comment>
<keyword evidence="3" id="KW-0378">Hydrolase</keyword>
<evidence type="ECO:0000259" key="8">
    <source>
        <dbReference type="Pfam" id="PF01643"/>
    </source>
</evidence>
<dbReference type="GO" id="GO:0000036">
    <property type="term" value="F:acyl carrier activity"/>
    <property type="evidence" value="ECO:0007669"/>
    <property type="project" value="TreeGrafter"/>
</dbReference>
<evidence type="ECO:0000256" key="2">
    <source>
        <dbReference type="ARBA" id="ARBA00022516"/>
    </source>
</evidence>
<gene>
    <name evidence="10" type="ORF">EI71_00277</name>
</gene>
<name>A0A397S0K6_9MOLU</name>